<protein>
    <recommendedName>
        <fullName evidence="4">Cytochrome c domain-containing protein</fullName>
    </recommendedName>
</protein>
<sequence length="581" mass="62935">MFRCARPFPGLRPWLAGLLLALLAPVAAAHTALQTVSDPATLQALEAAGLGLGRWFDAPAGQGGLNSTAELARQPQWAALRTPLARSIGAIARADPQAGVGIARYSHRLFDLRWLDSPHAFFELVGVVNRLDRAPFHAGHCGETRLIYRLAYRTEAMRSRLPMTVSVELRAEPPDAQGRCAAAAQRWLPPHEAGAGPALARWLMSDAGALAPARLGREELAQIAINLQSVRWPSGVRPDLGGHAEYILRAWRWNAAAGRYEAGPLENTPDVARLRRDAALRADLQRWLQQPAQLQALDKGTLKLPERFLAQEARSVTPRGLERLANRPFAQLLDDRQAEWQPVPGSRTLASHAAVLRRLDDLSCAGCHQSRAVAGFHWLGEDTPRTRTFTAGNAVALASSPHALEELPRRARVAAAWLEGRTPDWFRPLAEGGGAQDQEGSAGSLCQPTRLTAHADPTQDRAQRLPRLACGPSAPQCERTAVGFPGGMCSASCTPGAGDTPEGATCGQIAVLDDFNQCLAERRPFAQCLKHTRPGLLRSCSASRACRDDYICARSDEDASEGHGACMPPYFLFQMRVDGHP</sequence>
<organism evidence="2 3">
    <name type="scientific">Xenophilus arseniciresistens</name>
    <dbReference type="NCBI Taxonomy" id="1283306"/>
    <lineage>
        <taxon>Bacteria</taxon>
        <taxon>Pseudomonadati</taxon>
        <taxon>Pseudomonadota</taxon>
        <taxon>Betaproteobacteria</taxon>
        <taxon>Burkholderiales</taxon>
        <taxon>Comamonadaceae</taxon>
        <taxon>Xenophilus</taxon>
    </lineage>
</organism>
<gene>
    <name evidence="2" type="ORF">PGB34_05910</name>
</gene>
<feature type="signal peptide" evidence="1">
    <location>
        <begin position="1"/>
        <end position="29"/>
    </location>
</feature>
<feature type="chain" id="PRO_5042139609" description="Cytochrome c domain-containing protein" evidence="1">
    <location>
        <begin position="30"/>
        <end position="581"/>
    </location>
</feature>
<evidence type="ECO:0008006" key="4">
    <source>
        <dbReference type="Google" id="ProtNLM"/>
    </source>
</evidence>
<evidence type="ECO:0000256" key="1">
    <source>
        <dbReference type="SAM" id="SignalP"/>
    </source>
</evidence>
<name>A0AAE3SYC8_9BURK</name>
<evidence type="ECO:0000313" key="3">
    <source>
        <dbReference type="Proteomes" id="UP001212602"/>
    </source>
</evidence>
<comment type="caution">
    <text evidence="2">The sequence shown here is derived from an EMBL/GenBank/DDBJ whole genome shotgun (WGS) entry which is preliminary data.</text>
</comment>
<keyword evidence="1" id="KW-0732">Signal</keyword>
<dbReference type="Proteomes" id="UP001212602">
    <property type="component" value="Unassembled WGS sequence"/>
</dbReference>
<dbReference type="AlphaFoldDB" id="A0AAE3SYC8"/>
<reference evidence="2" key="1">
    <citation type="submission" date="2023-01" db="EMBL/GenBank/DDBJ databases">
        <title>Xenophilus mangrovi sp. nov., isolated from soil of Mangrove nature reserve.</title>
        <authorList>
            <person name="Xu S."/>
            <person name="Liu Z."/>
            <person name="Xu Y."/>
        </authorList>
    </citation>
    <scope>NUCLEOTIDE SEQUENCE</scope>
    <source>
        <strain evidence="2">YW8</strain>
    </source>
</reference>
<proteinExistence type="predicted"/>
<dbReference type="EMBL" id="JAQIPB010000002">
    <property type="protein sequence ID" value="MDA7415894.1"/>
    <property type="molecule type" value="Genomic_DNA"/>
</dbReference>
<dbReference type="RefSeq" id="WP_271427139.1">
    <property type="nucleotide sequence ID" value="NZ_JAQIPB010000002.1"/>
</dbReference>
<accession>A0AAE3SYC8</accession>
<evidence type="ECO:0000313" key="2">
    <source>
        <dbReference type="EMBL" id="MDA7415894.1"/>
    </source>
</evidence>
<keyword evidence="3" id="KW-1185">Reference proteome</keyword>